<organism evidence="1 2">
    <name type="scientific">Paenibacillus xanthanilyticus</name>
    <dbReference type="NCBI Taxonomy" id="1783531"/>
    <lineage>
        <taxon>Bacteria</taxon>
        <taxon>Bacillati</taxon>
        <taxon>Bacillota</taxon>
        <taxon>Bacilli</taxon>
        <taxon>Bacillales</taxon>
        <taxon>Paenibacillaceae</taxon>
        <taxon>Paenibacillus</taxon>
    </lineage>
</organism>
<dbReference type="Proteomes" id="UP001595715">
    <property type="component" value="Unassembled WGS sequence"/>
</dbReference>
<reference evidence="2" key="1">
    <citation type="journal article" date="2019" name="Int. J. Syst. Evol. Microbiol.">
        <title>The Global Catalogue of Microorganisms (GCM) 10K type strain sequencing project: providing services to taxonomists for standard genome sequencing and annotation.</title>
        <authorList>
            <consortium name="The Broad Institute Genomics Platform"/>
            <consortium name="The Broad Institute Genome Sequencing Center for Infectious Disease"/>
            <person name="Wu L."/>
            <person name="Ma J."/>
        </authorList>
    </citation>
    <scope>NUCLEOTIDE SEQUENCE [LARGE SCALE GENOMIC DNA]</scope>
    <source>
        <strain evidence="2">IBRC-M 10987</strain>
    </source>
</reference>
<dbReference type="RefSeq" id="WP_377722807.1">
    <property type="nucleotide sequence ID" value="NZ_JBHSAM010000036.1"/>
</dbReference>
<dbReference type="EMBL" id="JBHSAM010000036">
    <property type="protein sequence ID" value="MFC4104273.1"/>
    <property type="molecule type" value="Genomic_DNA"/>
</dbReference>
<gene>
    <name evidence="1" type="ORF">ACFOZ8_32095</name>
</gene>
<accession>A0ABV8KE00</accession>
<sequence length="56" mass="7149">MFTWKEKIYLLKLLKKERRWAFLRFRRTPPEHAAIIEKLEQMIRNEQVNREHLKER</sequence>
<name>A0ABV8KE00_9BACL</name>
<evidence type="ECO:0000313" key="1">
    <source>
        <dbReference type="EMBL" id="MFC4104273.1"/>
    </source>
</evidence>
<evidence type="ECO:0000313" key="2">
    <source>
        <dbReference type="Proteomes" id="UP001595715"/>
    </source>
</evidence>
<comment type="caution">
    <text evidence="1">The sequence shown here is derived from an EMBL/GenBank/DDBJ whole genome shotgun (WGS) entry which is preliminary data.</text>
</comment>
<protein>
    <recommendedName>
        <fullName evidence="3">50S ribosomal protein L29</fullName>
    </recommendedName>
</protein>
<proteinExistence type="predicted"/>
<keyword evidence="2" id="KW-1185">Reference proteome</keyword>
<evidence type="ECO:0008006" key="3">
    <source>
        <dbReference type="Google" id="ProtNLM"/>
    </source>
</evidence>